<accession>A0A402A857</accession>
<organism evidence="3 4">
    <name type="scientific">Tengunoibacter tsumagoiensis</name>
    <dbReference type="NCBI Taxonomy" id="2014871"/>
    <lineage>
        <taxon>Bacteria</taxon>
        <taxon>Bacillati</taxon>
        <taxon>Chloroflexota</taxon>
        <taxon>Ktedonobacteria</taxon>
        <taxon>Ktedonobacterales</taxon>
        <taxon>Dictyobacteraceae</taxon>
        <taxon>Tengunoibacter</taxon>
    </lineage>
</organism>
<dbReference type="EMBL" id="BIFR01000002">
    <property type="protein sequence ID" value="GCE15278.1"/>
    <property type="molecule type" value="Genomic_DNA"/>
</dbReference>
<dbReference type="Gene3D" id="2.70.98.60">
    <property type="entry name" value="alpha-galactosidase from lactobacil brevis"/>
    <property type="match status" value="1"/>
</dbReference>
<evidence type="ECO:0008006" key="5">
    <source>
        <dbReference type="Google" id="ProtNLM"/>
    </source>
</evidence>
<dbReference type="PANTHER" id="PTHR43053:SF3">
    <property type="entry name" value="ALPHA-GALACTOSIDASE C-RELATED"/>
    <property type="match status" value="1"/>
</dbReference>
<dbReference type="SUPFAM" id="SSF51445">
    <property type="entry name" value="(Trans)glycosidases"/>
    <property type="match status" value="1"/>
</dbReference>
<dbReference type="InterPro" id="IPR017853">
    <property type="entry name" value="GH"/>
</dbReference>
<dbReference type="RefSeq" id="WP_126582760.1">
    <property type="nucleotide sequence ID" value="NZ_BIFR01000002.1"/>
</dbReference>
<keyword evidence="2" id="KW-0326">Glycosidase</keyword>
<dbReference type="OrthoDB" id="9758822at2"/>
<dbReference type="CDD" id="cd14791">
    <property type="entry name" value="GH36"/>
    <property type="match status" value="1"/>
</dbReference>
<protein>
    <recommendedName>
        <fullName evidence="5">Alpha-galactosidase</fullName>
    </recommendedName>
</protein>
<keyword evidence="4" id="KW-1185">Reference proteome</keyword>
<name>A0A402A857_9CHLR</name>
<evidence type="ECO:0000313" key="3">
    <source>
        <dbReference type="EMBL" id="GCE15278.1"/>
    </source>
</evidence>
<evidence type="ECO:0000256" key="2">
    <source>
        <dbReference type="ARBA" id="ARBA00023295"/>
    </source>
</evidence>
<dbReference type="PRINTS" id="PR00743">
    <property type="entry name" value="GLHYDRLASE36"/>
</dbReference>
<sequence>MARFITLSENPLSLVLEITDEGDVHLLHCSALPFREERVPEKDRSLYRLVELQATGEDRDGHHSSRYTYTVPGKRLHYSEDRSYQTDFGTKWEIEQVDATTGLHVISHLQLFSGLSCLRSWTEVRNDGPVPQTIEYISSFAYYGFAKEGEQNWDQRMQCSVPYSTCLGEGQWRSYTLPEIGLSRVGPYSGRRFAITSVGTWSSGQTLPVAYLQNNESNEGWLWQIEHNGSWHWEMSDIALDQLYVQISGPTDQEHQWFQPLAPGETFTSIPVALCAVEQGFEQAVAQMTQYRRRIRRPNRDNEQLPVIFNDYMNCLWANPSEEKLLPLIDAAAEVGSDYFCIDAGWFNDGYWWDSVGIWTPAETRFTHGLQSVLEYIRQHGMVPGLWLEIEVMGIHCSLAQEWPDECFFCRHGKRVIDHGRYQLDFRHPLVLAHANEAIDRLVQEYGVGYLKIDYNINIGVGTDVDAASPGVGLLAHNRAYLNWLDQVFVRYPHLVIENCGSGGMRMDYALLSRHSLQSTSDQDNYRLYAPIAASCLSAVTPEQSAIWTYPLEKDETEGVIFNMVNALLQRIHLSGQLAQLPPAHVALVKEAIQLYKEELRREIPHGLPFWPLGLPTFDASWVSLGLHCGQKDYVAVWRRDTGEASIDLPLHHRKGIPSEHIQCIYPSQGPDTWNWQEDKGVFTVTLPTRYSARLFRIG</sequence>
<dbReference type="Proteomes" id="UP000287352">
    <property type="component" value="Unassembled WGS sequence"/>
</dbReference>
<gene>
    <name evidence="3" type="ORF">KTT_51370</name>
</gene>
<dbReference type="AlphaFoldDB" id="A0A402A857"/>
<keyword evidence="1" id="KW-0378">Hydrolase</keyword>
<dbReference type="InterPro" id="IPR038417">
    <property type="entry name" value="Alpga-gal_N_sf"/>
</dbReference>
<dbReference type="InterPro" id="IPR013785">
    <property type="entry name" value="Aldolase_TIM"/>
</dbReference>
<evidence type="ECO:0000313" key="4">
    <source>
        <dbReference type="Proteomes" id="UP000287352"/>
    </source>
</evidence>
<dbReference type="GO" id="GO:0016052">
    <property type="term" value="P:carbohydrate catabolic process"/>
    <property type="evidence" value="ECO:0007669"/>
    <property type="project" value="InterPro"/>
</dbReference>
<reference evidence="4" key="1">
    <citation type="submission" date="2018-12" db="EMBL/GenBank/DDBJ databases">
        <title>Tengunoibacter tsumagoiensis gen. nov., sp. nov., Dictyobacter kobayashii sp. nov., D. alpinus sp. nov., and D. joshuensis sp. nov. and description of Dictyobacteraceae fam. nov. within the order Ktedonobacterales isolated from Tengu-no-mugimeshi.</title>
        <authorList>
            <person name="Wang C.M."/>
            <person name="Zheng Y."/>
            <person name="Sakai Y."/>
            <person name="Toyoda A."/>
            <person name="Minakuchi Y."/>
            <person name="Abe K."/>
            <person name="Yokota A."/>
            <person name="Yabe S."/>
        </authorList>
    </citation>
    <scope>NUCLEOTIDE SEQUENCE [LARGE SCALE GENOMIC DNA]</scope>
    <source>
        <strain evidence="4">Uno3</strain>
    </source>
</reference>
<proteinExistence type="predicted"/>
<dbReference type="Gene3D" id="3.20.20.70">
    <property type="entry name" value="Aldolase class I"/>
    <property type="match status" value="1"/>
</dbReference>
<evidence type="ECO:0000256" key="1">
    <source>
        <dbReference type="ARBA" id="ARBA00022801"/>
    </source>
</evidence>
<dbReference type="InterPro" id="IPR050985">
    <property type="entry name" value="Alpha-glycosidase_related"/>
</dbReference>
<dbReference type="InterPro" id="IPR002252">
    <property type="entry name" value="Glyco_hydro_36"/>
</dbReference>
<dbReference type="Pfam" id="PF02065">
    <property type="entry name" value="Melibiase"/>
    <property type="match status" value="1"/>
</dbReference>
<comment type="caution">
    <text evidence="3">The sequence shown here is derived from an EMBL/GenBank/DDBJ whole genome shotgun (WGS) entry which is preliminary data.</text>
</comment>
<dbReference type="PANTHER" id="PTHR43053">
    <property type="entry name" value="GLYCOSIDASE FAMILY 31"/>
    <property type="match status" value="1"/>
</dbReference>
<dbReference type="GO" id="GO:0004557">
    <property type="term" value="F:alpha-galactosidase activity"/>
    <property type="evidence" value="ECO:0007669"/>
    <property type="project" value="InterPro"/>
</dbReference>